<dbReference type="EC" id="1.2.1.41" evidence="7"/>
<dbReference type="RefSeq" id="WP_286977603.1">
    <property type="nucleotide sequence ID" value="NZ_PFKS01000221.1"/>
</dbReference>
<evidence type="ECO:0000256" key="1">
    <source>
        <dbReference type="ARBA" id="ARBA00004985"/>
    </source>
</evidence>
<dbReference type="InterPro" id="IPR016162">
    <property type="entry name" value="Ald_DH_N"/>
</dbReference>
<dbReference type="InterPro" id="IPR015590">
    <property type="entry name" value="Aldehyde_DH_dom"/>
</dbReference>
<dbReference type="Proteomes" id="UP000230956">
    <property type="component" value="Unassembled WGS sequence"/>
</dbReference>
<organism evidence="9 10">
    <name type="scientific">Candidatus Aquicultor secundus</name>
    <dbReference type="NCBI Taxonomy" id="1973895"/>
    <lineage>
        <taxon>Bacteria</taxon>
        <taxon>Bacillati</taxon>
        <taxon>Actinomycetota</taxon>
        <taxon>Candidatus Aquicultoria</taxon>
        <taxon>Candidatus Aquicultorales</taxon>
        <taxon>Candidatus Aquicultoraceae</taxon>
        <taxon>Candidatus Aquicultor</taxon>
    </lineage>
</organism>
<evidence type="ECO:0000256" key="3">
    <source>
        <dbReference type="ARBA" id="ARBA00022650"/>
    </source>
</evidence>
<evidence type="ECO:0000256" key="6">
    <source>
        <dbReference type="ARBA" id="ARBA00049024"/>
    </source>
</evidence>
<evidence type="ECO:0000259" key="8">
    <source>
        <dbReference type="Pfam" id="PF00171"/>
    </source>
</evidence>
<accession>A0A2M7T513</accession>
<dbReference type="NCBIfam" id="NF001221">
    <property type="entry name" value="PRK00197.1"/>
    <property type="match status" value="1"/>
</dbReference>
<dbReference type="InterPro" id="IPR020593">
    <property type="entry name" value="G-glutamylP_reductase_CS"/>
</dbReference>
<keyword evidence="7" id="KW-0963">Cytoplasm</keyword>
<evidence type="ECO:0000256" key="4">
    <source>
        <dbReference type="ARBA" id="ARBA00022857"/>
    </source>
</evidence>
<dbReference type="SUPFAM" id="SSF53720">
    <property type="entry name" value="ALDH-like"/>
    <property type="match status" value="1"/>
</dbReference>
<dbReference type="PROSITE" id="PS01223">
    <property type="entry name" value="PROA"/>
    <property type="match status" value="1"/>
</dbReference>
<dbReference type="UniPathway" id="UPA00098">
    <property type="reaction ID" value="UER00360"/>
</dbReference>
<dbReference type="PANTHER" id="PTHR11063:SF8">
    <property type="entry name" value="DELTA-1-PYRROLINE-5-CARBOXYLATE SYNTHASE"/>
    <property type="match status" value="1"/>
</dbReference>
<dbReference type="AlphaFoldDB" id="A0A2M7T513"/>
<evidence type="ECO:0000313" key="10">
    <source>
        <dbReference type="Proteomes" id="UP000230956"/>
    </source>
</evidence>
<dbReference type="GO" id="GO:0004350">
    <property type="term" value="F:glutamate-5-semialdehyde dehydrogenase activity"/>
    <property type="evidence" value="ECO:0007669"/>
    <property type="project" value="UniProtKB-UniRule"/>
</dbReference>
<dbReference type="InterPro" id="IPR000965">
    <property type="entry name" value="GPR_dom"/>
</dbReference>
<dbReference type="GO" id="GO:0005737">
    <property type="term" value="C:cytoplasm"/>
    <property type="evidence" value="ECO:0007669"/>
    <property type="project" value="UniProtKB-SubCell"/>
</dbReference>
<protein>
    <recommendedName>
        <fullName evidence="7">Gamma-glutamyl phosphate reductase</fullName>
        <shortName evidence="7">GPR</shortName>
        <ecNumber evidence="7">1.2.1.41</ecNumber>
    </recommendedName>
    <alternativeName>
        <fullName evidence="7">Glutamate-5-semialdehyde dehydrogenase</fullName>
    </alternativeName>
    <alternativeName>
        <fullName evidence="7">Glutamyl-gamma-semialdehyde dehydrogenase</fullName>
        <shortName evidence="7">GSA dehydrogenase</shortName>
    </alternativeName>
</protein>
<keyword evidence="5 7" id="KW-0560">Oxidoreductase</keyword>
<proteinExistence type="inferred from homology"/>
<dbReference type="CDD" id="cd07079">
    <property type="entry name" value="ALDH_F18-19_ProA-GPR"/>
    <property type="match status" value="1"/>
</dbReference>
<comment type="caution">
    <text evidence="9">The sequence shown here is derived from an EMBL/GenBank/DDBJ whole genome shotgun (WGS) entry which is preliminary data.</text>
</comment>
<dbReference type="GO" id="GO:0055129">
    <property type="term" value="P:L-proline biosynthetic process"/>
    <property type="evidence" value="ECO:0007669"/>
    <property type="project" value="UniProtKB-UniRule"/>
</dbReference>
<dbReference type="Gene3D" id="3.40.309.10">
    <property type="entry name" value="Aldehyde Dehydrogenase, Chain A, domain 2"/>
    <property type="match status" value="1"/>
</dbReference>
<sequence length="422" mass="44955">MAQIERLRAEVVEIGKRAKTAAAAMATLSTEQKNNALISMAEALVANAEHILAANEKDMEAAAAAGIGSSLLDRLMLTSVRVKEMAEGLYDVAVLTDPVGETIKGWRVPNGLDIRQVRVPLGVVAIIYEARPNVTVEAAGLCAKSGNSIILRGGSMALHSNLALTEVIANAATEAGLPANAIQALANPDREAAKELMRLDHFIDLLVPRGGPELIHAVVSHATVPVLWAGAGNCHIYVDASGDLEMAKRIVINAKCQRPSVCNAAETLLVNREIAETFLPMVGADLTAQGVTIIGDKTTRKYIPTAQEATEKDWFTEYLELKIAVRVVDSTQAAIDHINTYGTRHSEAIITKDLESARKFTQEVDAAAVYVNASTRFTDGSQFGLGAEIGISTQKLHARGPMGLTALTSTKYVIEGTGQIRS</sequence>
<comment type="function">
    <text evidence="7">Catalyzes the NADPH-dependent reduction of L-glutamate 5-phosphate into L-glutamate 5-semialdehyde and phosphate. The product spontaneously undergoes cyclization to form 1-pyrroline-5-carboxylate.</text>
</comment>
<dbReference type="InterPro" id="IPR012134">
    <property type="entry name" value="Glu-5-SA_DH"/>
</dbReference>
<dbReference type="PANTHER" id="PTHR11063">
    <property type="entry name" value="GLUTAMATE SEMIALDEHYDE DEHYDROGENASE"/>
    <property type="match status" value="1"/>
</dbReference>
<feature type="domain" description="Aldehyde dehydrogenase" evidence="8">
    <location>
        <begin position="9"/>
        <end position="286"/>
    </location>
</feature>
<dbReference type="HAMAP" id="MF_00412">
    <property type="entry name" value="ProA"/>
    <property type="match status" value="1"/>
</dbReference>
<comment type="pathway">
    <text evidence="1 7">Amino-acid biosynthesis; L-proline biosynthesis; L-glutamate 5-semialdehyde from L-glutamate: step 2/2.</text>
</comment>
<name>A0A2M7T513_9ACTN</name>
<evidence type="ECO:0000256" key="7">
    <source>
        <dbReference type="HAMAP-Rule" id="MF_00412"/>
    </source>
</evidence>
<dbReference type="GO" id="GO:0050661">
    <property type="term" value="F:NADP binding"/>
    <property type="evidence" value="ECO:0007669"/>
    <property type="project" value="InterPro"/>
</dbReference>
<dbReference type="EMBL" id="PFNG01000262">
    <property type="protein sequence ID" value="PIZ34876.1"/>
    <property type="molecule type" value="Genomic_DNA"/>
</dbReference>
<evidence type="ECO:0000256" key="5">
    <source>
        <dbReference type="ARBA" id="ARBA00023002"/>
    </source>
</evidence>
<keyword evidence="2 7" id="KW-0028">Amino-acid biosynthesis</keyword>
<dbReference type="FunFam" id="3.40.309.10:FF:000006">
    <property type="entry name" value="Gamma-glutamyl phosphate reductase"/>
    <property type="match status" value="1"/>
</dbReference>
<keyword evidence="4 7" id="KW-0521">NADP</keyword>
<comment type="similarity">
    <text evidence="7">Belongs to the gamma-glutamyl phosphate reductase family.</text>
</comment>
<dbReference type="Gene3D" id="3.40.605.10">
    <property type="entry name" value="Aldehyde Dehydrogenase, Chain A, domain 1"/>
    <property type="match status" value="1"/>
</dbReference>
<comment type="catalytic activity">
    <reaction evidence="6 7">
        <text>L-glutamate 5-semialdehyde + phosphate + NADP(+) = L-glutamyl 5-phosphate + NADPH + H(+)</text>
        <dbReference type="Rhea" id="RHEA:19541"/>
        <dbReference type="ChEBI" id="CHEBI:15378"/>
        <dbReference type="ChEBI" id="CHEBI:43474"/>
        <dbReference type="ChEBI" id="CHEBI:57783"/>
        <dbReference type="ChEBI" id="CHEBI:58066"/>
        <dbReference type="ChEBI" id="CHEBI:58274"/>
        <dbReference type="ChEBI" id="CHEBI:58349"/>
        <dbReference type="EC" id="1.2.1.41"/>
    </reaction>
</comment>
<dbReference type="InterPro" id="IPR016163">
    <property type="entry name" value="Ald_DH_C"/>
</dbReference>
<keyword evidence="3 7" id="KW-0641">Proline biosynthesis</keyword>
<dbReference type="Pfam" id="PF00171">
    <property type="entry name" value="Aldedh"/>
    <property type="match status" value="1"/>
</dbReference>
<dbReference type="PIRSF" id="PIRSF000151">
    <property type="entry name" value="GPR"/>
    <property type="match status" value="1"/>
</dbReference>
<dbReference type="InterPro" id="IPR016161">
    <property type="entry name" value="Ald_DH/histidinol_DH"/>
</dbReference>
<reference evidence="10" key="1">
    <citation type="submission" date="2017-09" db="EMBL/GenBank/DDBJ databases">
        <title>Depth-based differentiation of microbial function through sediment-hosted aquifers and enrichment of novel symbionts in the deep terrestrial subsurface.</title>
        <authorList>
            <person name="Probst A.J."/>
            <person name="Ladd B."/>
            <person name="Jarett J.K."/>
            <person name="Geller-Mcgrath D.E."/>
            <person name="Sieber C.M.K."/>
            <person name="Emerson J.B."/>
            <person name="Anantharaman K."/>
            <person name="Thomas B.C."/>
            <person name="Malmstrom R."/>
            <person name="Stieglmeier M."/>
            <person name="Klingl A."/>
            <person name="Woyke T."/>
            <person name="Ryan C.M."/>
            <person name="Banfield J.F."/>
        </authorList>
    </citation>
    <scope>NUCLEOTIDE SEQUENCE [LARGE SCALE GENOMIC DNA]</scope>
</reference>
<comment type="subcellular location">
    <subcellularLocation>
        <location evidence="7">Cytoplasm</location>
    </subcellularLocation>
</comment>
<evidence type="ECO:0000313" key="9">
    <source>
        <dbReference type="EMBL" id="PIZ34876.1"/>
    </source>
</evidence>
<dbReference type="NCBIfam" id="TIGR00407">
    <property type="entry name" value="proA"/>
    <property type="match status" value="1"/>
</dbReference>
<gene>
    <name evidence="7" type="primary">proA</name>
    <name evidence="9" type="ORF">COY37_11305</name>
</gene>
<evidence type="ECO:0000256" key="2">
    <source>
        <dbReference type="ARBA" id="ARBA00022605"/>
    </source>
</evidence>